<protein>
    <recommendedName>
        <fullName evidence="2">FMR1-interacting protein 1 conserved domain-containing protein</fullName>
    </recommendedName>
</protein>
<dbReference type="OMA" id="YNPFAQR"/>
<feature type="region of interest" description="Disordered" evidence="1">
    <location>
        <begin position="167"/>
        <end position="310"/>
    </location>
</feature>
<dbReference type="GO" id="GO:0000492">
    <property type="term" value="P:box C/D snoRNP assembly"/>
    <property type="evidence" value="ECO:0007669"/>
    <property type="project" value="TreeGrafter"/>
</dbReference>
<evidence type="ECO:0000313" key="3">
    <source>
        <dbReference type="EMBL" id="KJA29149.1"/>
    </source>
</evidence>
<dbReference type="InterPro" id="IPR019496">
    <property type="entry name" value="NUFIP1_cons_dom"/>
</dbReference>
<dbReference type="GO" id="GO:0005634">
    <property type="term" value="C:nucleus"/>
    <property type="evidence" value="ECO:0007669"/>
    <property type="project" value="TreeGrafter"/>
</dbReference>
<organism evidence="3 4">
    <name type="scientific">Hypholoma sublateritium (strain FD-334 SS-4)</name>
    <dbReference type="NCBI Taxonomy" id="945553"/>
    <lineage>
        <taxon>Eukaryota</taxon>
        <taxon>Fungi</taxon>
        <taxon>Dikarya</taxon>
        <taxon>Basidiomycota</taxon>
        <taxon>Agaricomycotina</taxon>
        <taxon>Agaricomycetes</taxon>
        <taxon>Agaricomycetidae</taxon>
        <taxon>Agaricales</taxon>
        <taxon>Agaricineae</taxon>
        <taxon>Strophariaceae</taxon>
        <taxon>Hypholoma</taxon>
    </lineage>
</organism>
<accession>A0A0D2PEF7</accession>
<sequence>MQRPHPSSLPNNPNAVYANQQIPYQQGTPYPTYYNSHYLQAYTLSQSLPQSPHLSSGPINSSANFIAQGNAGQTRNFAAASSSWYQHGNHRCTYNGCAFTGSTKSVELHMMDRHLIYPPGWDQRKKRSDWDADPSLKGKPVPIQGTNVVLDDPEVLEAWIAERKRRFPTSSRVDDKKRKMEEAVARGQLDLSEAGVRASKRRKTENTTPPNHQRKRKIADTQSHGTAANSAVNDRVPDSGWGARSKVKIPQPAATAPPVHSSPPSLAESDDDDQAPEIVSSKVAPLMKVEPTLPPPTAEEPDQVPKHARDRYQKKLQPLQPKMAMHNPFASRPKLLRNLLLPEIRVTVSNLSQAIRFLVDNDFLRDVELKPGQAAERSKIEVLEEDDQTLNSSV</sequence>
<proteinExistence type="predicted"/>
<dbReference type="AlphaFoldDB" id="A0A0D2PEF7"/>
<reference evidence="4" key="1">
    <citation type="submission" date="2014-04" db="EMBL/GenBank/DDBJ databases">
        <title>Evolutionary Origins and Diversification of the Mycorrhizal Mutualists.</title>
        <authorList>
            <consortium name="DOE Joint Genome Institute"/>
            <consortium name="Mycorrhizal Genomics Consortium"/>
            <person name="Kohler A."/>
            <person name="Kuo A."/>
            <person name="Nagy L.G."/>
            <person name="Floudas D."/>
            <person name="Copeland A."/>
            <person name="Barry K.W."/>
            <person name="Cichocki N."/>
            <person name="Veneault-Fourrey C."/>
            <person name="LaButti K."/>
            <person name="Lindquist E.A."/>
            <person name="Lipzen A."/>
            <person name="Lundell T."/>
            <person name="Morin E."/>
            <person name="Murat C."/>
            <person name="Riley R."/>
            <person name="Ohm R."/>
            <person name="Sun H."/>
            <person name="Tunlid A."/>
            <person name="Henrissat B."/>
            <person name="Grigoriev I.V."/>
            <person name="Hibbett D.S."/>
            <person name="Martin F."/>
        </authorList>
    </citation>
    <scope>NUCLEOTIDE SEQUENCE [LARGE SCALE GENOMIC DNA]</scope>
    <source>
        <strain evidence="4">FD-334 SS-4</strain>
    </source>
</reference>
<dbReference type="STRING" id="945553.A0A0D2PEF7"/>
<dbReference type="InterPro" id="IPR039136">
    <property type="entry name" value="NUFIP1-like"/>
</dbReference>
<dbReference type="GO" id="GO:0003723">
    <property type="term" value="F:RNA binding"/>
    <property type="evidence" value="ECO:0007669"/>
    <property type="project" value="InterPro"/>
</dbReference>
<feature type="compositionally biased region" description="Basic and acidic residues" evidence="1">
    <location>
        <begin position="172"/>
        <end position="184"/>
    </location>
</feature>
<evidence type="ECO:0000256" key="1">
    <source>
        <dbReference type="SAM" id="MobiDB-lite"/>
    </source>
</evidence>
<dbReference type="Proteomes" id="UP000054270">
    <property type="component" value="Unassembled WGS sequence"/>
</dbReference>
<gene>
    <name evidence="3" type="ORF">HYPSUDRAFT_127889</name>
</gene>
<keyword evidence="4" id="KW-1185">Reference proteome</keyword>
<dbReference type="PANTHER" id="PTHR13309">
    <property type="entry name" value="NUCLEAR FRAGILE X MENTAL RETARDATION PROTEIN INTERACTING PROTEIN 1"/>
    <property type="match status" value="1"/>
</dbReference>
<feature type="domain" description="FMR1-interacting protein 1 conserved" evidence="2">
    <location>
        <begin position="137"/>
        <end position="188"/>
    </location>
</feature>
<dbReference type="Pfam" id="PF10453">
    <property type="entry name" value="NUFIP1"/>
    <property type="match status" value="1"/>
</dbReference>
<evidence type="ECO:0000313" key="4">
    <source>
        <dbReference type="Proteomes" id="UP000054270"/>
    </source>
</evidence>
<dbReference type="PANTHER" id="PTHR13309:SF0">
    <property type="entry name" value="FMR1-INTERACTING PROTEIN NUFIP1"/>
    <property type="match status" value="1"/>
</dbReference>
<evidence type="ECO:0000259" key="2">
    <source>
        <dbReference type="Pfam" id="PF10453"/>
    </source>
</evidence>
<dbReference type="OrthoDB" id="273070at2759"/>
<dbReference type="EMBL" id="KN817519">
    <property type="protein sequence ID" value="KJA29149.1"/>
    <property type="molecule type" value="Genomic_DNA"/>
</dbReference>
<feature type="region of interest" description="Disordered" evidence="1">
    <location>
        <begin position="122"/>
        <end position="145"/>
    </location>
</feature>
<name>A0A0D2PEF7_HYPSF</name>
<feature type="compositionally biased region" description="Polar residues" evidence="1">
    <location>
        <begin position="220"/>
        <end position="232"/>
    </location>
</feature>